<organism evidence="4 5">
    <name type="scientific">Anopheles albimanus</name>
    <name type="common">New world malaria mosquito</name>
    <dbReference type="NCBI Taxonomy" id="7167"/>
    <lineage>
        <taxon>Eukaryota</taxon>
        <taxon>Metazoa</taxon>
        <taxon>Ecdysozoa</taxon>
        <taxon>Arthropoda</taxon>
        <taxon>Hexapoda</taxon>
        <taxon>Insecta</taxon>
        <taxon>Pterygota</taxon>
        <taxon>Neoptera</taxon>
        <taxon>Endopterygota</taxon>
        <taxon>Diptera</taxon>
        <taxon>Nematocera</taxon>
        <taxon>Culicoidea</taxon>
        <taxon>Culicidae</taxon>
        <taxon>Anophelinae</taxon>
        <taxon>Anopheles</taxon>
    </lineage>
</organism>
<dbReference type="AlphaFoldDB" id="A0A182FMA1"/>
<dbReference type="Gene3D" id="3.40.50.720">
    <property type="entry name" value="NAD(P)-binding Rossmann-like Domain"/>
    <property type="match status" value="1"/>
</dbReference>
<dbReference type="PANTHER" id="PTHR43157:SF31">
    <property type="entry name" value="PHOSPHATIDYLINOSITOL-GLYCAN BIOSYNTHESIS CLASS F PROTEIN"/>
    <property type="match status" value="1"/>
</dbReference>
<dbReference type="PRINTS" id="PR00081">
    <property type="entry name" value="GDHRDH"/>
</dbReference>
<dbReference type="SMART" id="SM00822">
    <property type="entry name" value="PKS_KR"/>
    <property type="match status" value="1"/>
</dbReference>
<dbReference type="VEuPathDB" id="VectorBase:AALB20_030450"/>
<dbReference type="PANTHER" id="PTHR43157">
    <property type="entry name" value="PHOSPHATIDYLINOSITOL-GLYCAN BIOSYNTHESIS CLASS F PROTEIN-RELATED"/>
    <property type="match status" value="1"/>
</dbReference>
<accession>A0A182FMA1</accession>
<dbReference type="SUPFAM" id="SSF51735">
    <property type="entry name" value="NAD(P)-binding Rossmann-fold domains"/>
    <property type="match status" value="1"/>
</dbReference>
<name>A0A182FMA1_ANOAL</name>
<feature type="compositionally biased region" description="Low complexity" evidence="2">
    <location>
        <begin position="58"/>
        <end position="68"/>
    </location>
</feature>
<protein>
    <recommendedName>
        <fullName evidence="3">Ketoreductase domain-containing protein</fullName>
    </recommendedName>
</protein>
<evidence type="ECO:0000256" key="1">
    <source>
        <dbReference type="ARBA" id="ARBA00023002"/>
    </source>
</evidence>
<dbReference type="Pfam" id="PF00106">
    <property type="entry name" value="adh_short"/>
    <property type="match status" value="1"/>
</dbReference>
<feature type="domain" description="Ketoreductase" evidence="3">
    <location>
        <begin position="127"/>
        <end position="288"/>
    </location>
</feature>
<reference evidence="4" key="2">
    <citation type="submission" date="2022-08" db="UniProtKB">
        <authorList>
            <consortium name="EnsemblMetazoa"/>
        </authorList>
    </citation>
    <scope>IDENTIFICATION</scope>
    <source>
        <strain evidence="4">STECLA/ALBI9_A</strain>
    </source>
</reference>
<dbReference type="GO" id="GO:0016491">
    <property type="term" value="F:oxidoreductase activity"/>
    <property type="evidence" value="ECO:0007669"/>
    <property type="project" value="UniProtKB-KW"/>
</dbReference>
<dbReference type="InterPro" id="IPR036291">
    <property type="entry name" value="NAD(P)-bd_dom_sf"/>
</dbReference>
<dbReference type="Proteomes" id="UP000069272">
    <property type="component" value="Chromosome X"/>
</dbReference>
<keyword evidence="5" id="KW-1185">Reference proteome</keyword>
<dbReference type="VEuPathDB" id="VectorBase:AALB007660"/>
<evidence type="ECO:0000259" key="3">
    <source>
        <dbReference type="SMART" id="SM00822"/>
    </source>
</evidence>
<proteinExistence type="predicted"/>
<keyword evidence="1" id="KW-0560">Oxidoreductase</keyword>
<dbReference type="STRING" id="7167.A0A182FMA1"/>
<sequence length="421" mass="45861">PDGFALRPPELVTSGQRSLSLSRALFVWRRIERREPPDSGPRCPWPQPRRSRPRSAVRRASSQQSSVPTRFAPTMALVDEIKGALAEADPFASWWPFVVAAIVFIVGTVRAYMGGQPCPNTNTIPGRVVVVTGACGGIGSEVCRELARRNAHLVLACRNPEQQQQQQQNLLVELRRLGASGAELLALDLASLDSVRRFAGQLLTRHRAIDALVNCAGVIFHPAGTTTDGFEPHLQCNFLAHLLLTQLLLPGLARSSHGPGRIVNVVAHGYTAGRIAHPDGDPLNLRQRLAGRDAFAHSKLAIVLASRALAQRLPPASTTINCCTPGLVRGTGHLRHSPIMRALFARILTYPWMWLFMKSPAQGAQTIVRLVTDPALHGHTGGLYNDCELVELAEQAKDEQLAERLYRAALEAIGLPEESSK</sequence>
<feature type="region of interest" description="Disordered" evidence="2">
    <location>
        <begin position="34"/>
        <end position="68"/>
    </location>
</feature>
<dbReference type="InterPro" id="IPR002347">
    <property type="entry name" value="SDR_fam"/>
</dbReference>
<dbReference type="EnsemblMetazoa" id="AALB007660-RA">
    <property type="protein sequence ID" value="AALB007660-PA"/>
    <property type="gene ID" value="AALB007660"/>
</dbReference>
<dbReference type="InterPro" id="IPR057326">
    <property type="entry name" value="KR_dom"/>
</dbReference>
<evidence type="ECO:0000256" key="2">
    <source>
        <dbReference type="SAM" id="MobiDB-lite"/>
    </source>
</evidence>
<reference evidence="4 5" key="1">
    <citation type="journal article" date="2017" name="G3 (Bethesda)">
        <title>The Physical Genome Mapping of Anopheles albimanus Corrected Scaffold Misassemblies and Identified Interarm Rearrangements in Genus Anopheles.</title>
        <authorList>
            <person name="Artemov G.N."/>
            <person name="Peery A.N."/>
            <person name="Jiang X."/>
            <person name="Tu Z."/>
            <person name="Stegniy V.N."/>
            <person name="Sharakhova M.V."/>
            <person name="Sharakhov I.V."/>
        </authorList>
    </citation>
    <scope>NUCLEOTIDE SEQUENCE [LARGE SCALE GENOMIC DNA]</scope>
    <source>
        <strain evidence="4 5">ALBI9_A</strain>
    </source>
</reference>
<evidence type="ECO:0000313" key="5">
    <source>
        <dbReference type="Proteomes" id="UP000069272"/>
    </source>
</evidence>
<evidence type="ECO:0000313" key="4">
    <source>
        <dbReference type="EnsemblMetazoa" id="AALB007660-PA"/>
    </source>
</evidence>